<dbReference type="InterPro" id="IPR020103">
    <property type="entry name" value="PsdUridine_synth_cat_dom_sf"/>
</dbReference>
<dbReference type="InterPro" id="IPR020095">
    <property type="entry name" value="PsdUridine_synth_TruA_C"/>
</dbReference>
<dbReference type="NCBIfam" id="TIGR00071">
    <property type="entry name" value="hisT_truA"/>
    <property type="match status" value="1"/>
</dbReference>
<feature type="domain" description="Pseudouridine synthase I TruA alpha/beta" evidence="6">
    <location>
        <begin position="156"/>
        <end position="258"/>
    </location>
</feature>
<dbReference type="InterPro" id="IPR020094">
    <property type="entry name" value="TruA/RsuA/RluB/E/F_N"/>
</dbReference>
<evidence type="ECO:0000313" key="7">
    <source>
        <dbReference type="EMBL" id="MFK7161005.1"/>
    </source>
</evidence>
<comment type="similarity">
    <text evidence="1 4 5">Belongs to the tRNA pseudouridine synthase TruA family.</text>
</comment>
<feature type="binding site" evidence="4">
    <location>
        <position position="123"/>
    </location>
    <ligand>
        <name>substrate</name>
    </ligand>
</feature>
<dbReference type="Gene3D" id="3.30.70.580">
    <property type="entry name" value="Pseudouridine synthase I, catalytic domain, N-terminal subdomain"/>
    <property type="match status" value="1"/>
</dbReference>
<feature type="active site" description="Nucleophile" evidence="4">
    <location>
        <position position="65"/>
    </location>
</feature>
<dbReference type="EMBL" id="JBANFI010000004">
    <property type="protein sequence ID" value="MFK7161005.1"/>
    <property type="molecule type" value="Genomic_DNA"/>
</dbReference>
<evidence type="ECO:0000256" key="5">
    <source>
        <dbReference type="RuleBase" id="RU003792"/>
    </source>
</evidence>
<evidence type="ECO:0000259" key="6">
    <source>
        <dbReference type="Pfam" id="PF01416"/>
    </source>
</evidence>
<comment type="subunit">
    <text evidence="4">Homodimer.</text>
</comment>
<gene>
    <name evidence="4 7" type="primary">truA</name>
    <name evidence="7" type="ORF">V6U78_08150</name>
</gene>
<dbReference type="InterPro" id="IPR001406">
    <property type="entry name" value="PsdUridine_synth_TruA"/>
</dbReference>
<dbReference type="GO" id="GO:0160147">
    <property type="term" value="F:tRNA pseudouridine(38-40) synthase activity"/>
    <property type="evidence" value="ECO:0007669"/>
    <property type="project" value="UniProtKB-EC"/>
</dbReference>
<name>A0ABW8PXH5_9GAMM</name>
<proteinExistence type="inferred from homology"/>
<reference evidence="7 8" key="1">
    <citation type="submission" date="2024-02" db="EMBL/GenBank/DDBJ databases">
        <title>Marinospirillum sp. MEB 164 isolated from Lonar lake sediment.</title>
        <authorList>
            <person name="Joshi A."/>
            <person name="Thite S."/>
        </authorList>
    </citation>
    <scope>NUCLEOTIDE SEQUENCE [LARGE SCALE GENOMIC DNA]</scope>
    <source>
        <strain evidence="7 8">MEB164</strain>
    </source>
</reference>
<evidence type="ECO:0000256" key="2">
    <source>
        <dbReference type="ARBA" id="ARBA00022694"/>
    </source>
</evidence>
<dbReference type="SUPFAM" id="SSF55120">
    <property type="entry name" value="Pseudouridine synthase"/>
    <property type="match status" value="1"/>
</dbReference>
<dbReference type="RefSeq" id="WP_405339266.1">
    <property type="nucleotide sequence ID" value="NZ_JBANFI010000004.1"/>
</dbReference>
<evidence type="ECO:0000256" key="1">
    <source>
        <dbReference type="ARBA" id="ARBA00009375"/>
    </source>
</evidence>
<evidence type="ECO:0000256" key="3">
    <source>
        <dbReference type="ARBA" id="ARBA00023235"/>
    </source>
</evidence>
<dbReference type="HAMAP" id="MF_00171">
    <property type="entry name" value="TruA"/>
    <property type="match status" value="1"/>
</dbReference>
<dbReference type="PANTHER" id="PTHR11142:SF0">
    <property type="entry name" value="TRNA PSEUDOURIDINE SYNTHASE-LIKE 1"/>
    <property type="match status" value="1"/>
</dbReference>
<comment type="catalytic activity">
    <reaction evidence="4 5">
        <text>uridine(38/39/40) in tRNA = pseudouridine(38/39/40) in tRNA</text>
        <dbReference type="Rhea" id="RHEA:22376"/>
        <dbReference type="Rhea" id="RHEA-COMP:10085"/>
        <dbReference type="Rhea" id="RHEA-COMP:10087"/>
        <dbReference type="ChEBI" id="CHEBI:65314"/>
        <dbReference type="ChEBI" id="CHEBI:65315"/>
        <dbReference type="EC" id="5.4.99.12"/>
    </reaction>
</comment>
<comment type="caution">
    <text evidence="7">The sequence shown here is derived from an EMBL/GenBank/DDBJ whole genome shotgun (WGS) entry which is preliminary data.</text>
</comment>
<dbReference type="Pfam" id="PF01416">
    <property type="entry name" value="PseudoU_synth_1"/>
    <property type="match status" value="2"/>
</dbReference>
<dbReference type="CDD" id="cd02570">
    <property type="entry name" value="PseudoU_synth_EcTruA"/>
    <property type="match status" value="1"/>
</dbReference>
<dbReference type="PANTHER" id="PTHR11142">
    <property type="entry name" value="PSEUDOURIDYLATE SYNTHASE"/>
    <property type="match status" value="1"/>
</dbReference>
<sequence length="315" mass="35639">MSFFTQPSERPLPAGRFALAVEYQGSAYHGWQTQQGVPSVQPLLEKALTLVAQEPISVMCAGRTDAGVHASAQVVHFDSPVARSERAWVRGGNNALPPDIRVLWARSVPEHFHARHSALARRYRYVLHNHINRPAGLHNLVAWCHDALDVEKMQAAADLLVGEKDFSCFRSAKCQSRIAWRHMHFVRVYRRGYWIIVDIQANAFLHHMVRNIVGTLMKIGTGERPIEWVQTLLEAKQRAQAGMTAPAEGLYLIGALYPERYQLPQGPLGPHFMTLLADEDPDAPYPEFLPSWHRSDLTRSQSDLYVARHHPEALR</sequence>
<keyword evidence="3 4" id="KW-0413">Isomerase</keyword>
<dbReference type="EC" id="5.4.99.12" evidence="4"/>
<protein>
    <recommendedName>
        <fullName evidence="4">tRNA pseudouridine synthase A</fullName>
        <ecNumber evidence="4">5.4.99.12</ecNumber>
    </recommendedName>
    <alternativeName>
        <fullName evidence="4">tRNA pseudouridine(38-40) synthase</fullName>
    </alternativeName>
    <alternativeName>
        <fullName evidence="4">tRNA pseudouridylate synthase I</fullName>
    </alternativeName>
    <alternativeName>
        <fullName evidence="4">tRNA-uridine isomerase I</fullName>
    </alternativeName>
</protein>
<keyword evidence="2 4" id="KW-0819">tRNA processing</keyword>
<dbReference type="Proteomes" id="UP001621714">
    <property type="component" value="Unassembled WGS sequence"/>
</dbReference>
<organism evidence="7 8">
    <name type="scientific">Marinospirillum alkalitolerans</name>
    <dbReference type="NCBI Taxonomy" id="3123374"/>
    <lineage>
        <taxon>Bacteria</taxon>
        <taxon>Pseudomonadati</taxon>
        <taxon>Pseudomonadota</taxon>
        <taxon>Gammaproteobacteria</taxon>
        <taxon>Oceanospirillales</taxon>
        <taxon>Oceanospirillaceae</taxon>
        <taxon>Marinospirillum</taxon>
    </lineage>
</organism>
<feature type="domain" description="Pseudouridine synthase I TruA alpha/beta" evidence="6">
    <location>
        <begin position="20"/>
        <end position="115"/>
    </location>
</feature>
<accession>A0ABW8PXH5</accession>
<keyword evidence="8" id="KW-1185">Reference proteome</keyword>
<evidence type="ECO:0000313" key="8">
    <source>
        <dbReference type="Proteomes" id="UP001621714"/>
    </source>
</evidence>
<dbReference type="InterPro" id="IPR020097">
    <property type="entry name" value="PsdUridine_synth_TruA_a/b_dom"/>
</dbReference>
<evidence type="ECO:0000256" key="4">
    <source>
        <dbReference type="HAMAP-Rule" id="MF_00171"/>
    </source>
</evidence>
<dbReference type="Gene3D" id="3.30.70.660">
    <property type="entry name" value="Pseudouridine synthase I, catalytic domain, C-terminal subdomain"/>
    <property type="match status" value="1"/>
</dbReference>
<comment type="caution">
    <text evidence="4">Lacks conserved residue(s) required for the propagation of feature annotation.</text>
</comment>
<comment type="function">
    <text evidence="4">Formation of pseudouridine at positions 38, 39 and 40 in the anticodon stem and loop of transfer RNAs.</text>
</comment>